<evidence type="ECO:0000313" key="2">
    <source>
        <dbReference type="Proteomes" id="UP000299102"/>
    </source>
</evidence>
<dbReference type="Proteomes" id="UP000299102">
    <property type="component" value="Unassembled WGS sequence"/>
</dbReference>
<accession>A0A4C1ZNN2</accession>
<organism evidence="1 2">
    <name type="scientific">Eumeta variegata</name>
    <name type="common">Bagworm moth</name>
    <name type="synonym">Eumeta japonica</name>
    <dbReference type="NCBI Taxonomy" id="151549"/>
    <lineage>
        <taxon>Eukaryota</taxon>
        <taxon>Metazoa</taxon>
        <taxon>Ecdysozoa</taxon>
        <taxon>Arthropoda</taxon>
        <taxon>Hexapoda</taxon>
        <taxon>Insecta</taxon>
        <taxon>Pterygota</taxon>
        <taxon>Neoptera</taxon>
        <taxon>Endopterygota</taxon>
        <taxon>Lepidoptera</taxon>
        <taxon>Glossata</taxon>
        <taxon>Ditrysia</taxon>
        <taxon>Tineoidea</taxon>
        <taxon>Psychidae</taxon>
        <taxon>Oiketicinae</taxon>
        <taxon>Eumeta</taxon>
    </lineage>
</organism>
<proteinExistence type="predicted"/>
<evidence type="ECO:0000313" key="1">
    <source>
        <dbReference type="EMBL" id="GBP89378.1"/>
    </source>
</evidence>
<comment type="caution">
    <text evidence="1">The sequence shown here is derived from an EMBL/GenBank/DDBJ whole genome shotgun (WGS) entry which is preliminary data.</text>
</comment>
<sequence>MVKFDCNPIKDFGEAEPDWDLDQVKIRDENRDQDTDEHTIISRQTVLTVPTTCQTRIWGSCRYEREATYTWVGASKKVCDKLRAVYQGRIQPSSKGKGVTQARFIQDWLNTITIVRQRLSPVGGHDPHELCAAELKSLCNFLSKSDLIHRIVCFK</sequence>
<dbReference type="EMBL" id="BGZK01001998">
    <property type="protein sequence ID" value="GBP89378.1"/>
    <property type="molecule type" value="Genomic_DNA"/>
</dbReference>
<protein>
    <submittedName>
        <fullName evidence="1">Uncharacterized protein</fullName>
    </submittedName>
</protein>
<keyword evidence="2" id="KW-1185">Reference proteome</keyword>
<reference evidence="1 2" key="1">
    <citation type="journal article" date="2019" name="Commun. Biol.">
        <title>The bagworm genome reveals a unique fibroin gene that provides high tensile strength.</title>
        <authorList>
            <person name="Kono N."/>
            <person name="Nakamura H."/>
            <person name="Ohtoshi R."/>
            <person name="Tomita M."/>
            <person name="Numata K."/>
            <person name="Arakawa K."/>
        </authorList>
    </citation>
    <scope>NUCLEOTIDE SEQUENCE [LARGE SCALE GENOMIC DNA]</scope>
</reference>
<gene>
    <name evidence="1" type="ORF">EVAR_63293_1</name>
</gene>
<dbReference type="AlphaFoldDB" id="A0A4C1ZNN2"/>
<name>A0A4C1ZNN2_EUMVA</name>